<keyword evidence="6 13" id="KW-0443">Lipid metabolism</keyword>
<dbReference type="GO" id="GO:0046167">
    <property type="term" value="P:glycerol-3-phosphate biosynthetic process"/>
    <property type="evidence" value="ECO:0007669"/>
    <property type="project" value="UniProtKB-UniRule"/>
</dbReference>
<dbReference type="PANTHER" id="PTHR11728:SF1">
    <property type="entry name" value="GLYCEROL-3-PHOSPHATE DEHYDROGENASE [NAD(+)] 2, CHLOROPLASTIC"/>
    <property type="match status" value="1"/>
</dbReference>
<gene>
    <name evidence="13 20" type="primary">gpsA</name>
    <name evidence="20" type="ORF">NCTC13315_02161</name>
</gene>
<dbReference type="UniPathway" id="UPA00940"/>
<feature type="domain" description="Glycerol-3-phosphate dehydrogenase NAD-dependent C-terminal" evidence="19">
    <location>
        <begin position="178"/>
        <end position="318"/>
    </location>
</feature>
<evidence type="ECO:0000256" key="14">
    <source>
        <dbReference type="PIRSR" id="PIRSR000114-1"/>
    </source>
</evidence>
<evidence type="ECO:0000256" key="2">
    <source>
        <dbReference type="ARBA" id="ARBA00022516"/>
    </source>
</evidence>
<feature type="binding site" evidence="13">
    <location>
        <position position="253"/>
    </location>
    <ligand>
        <name>NADPH</name>
        <dbReference type="ChEBI" id="CHEBI:57783"/>
    </ligand>
</feature>
<evidence type="ECO:0000256" key="9">
    <source>
        <dbReference type="ARBA" id="ARBA00052716"/>
    </source>
</evidence>
<dbReference type="FunFam" id="3.40.50.720:FF:000019">
    <property type="entry name" value="Glycerol-3-phosphate dehydrogenase [NAD(P)+]"/>
    <property type="match status" value="1"/>
</dbReference>
<dbReference type="Gene3D" id="3.40.50.720">
    <property type="entry name" value="NAD(P)-binding Rossmann-like Domain"/>
    <property type="match status" value="1"/>
</dbReference>
<evidence type="ECO:0000256" key="17">
    <source>
        <dbReference type="RuleBase" id="RU000437"/>
    </source>
</evidence>
<feature type="active site" description="Proton acceptor" evidence="13 14">
    <location>
        <position position="189"/>
    </location>
</feature>
<dbReference type="SUPFAM" id="SSF48179">
    <property type="entry name" value="6-phosphogluconate dehydrogenase C-terminal domain-like"/>
    <property type="match status" value="1"/>
</dbReference>
<comment type="similarity">
    <text evidence="1 13 17">Belongs to the NAD-dependent glycerol-3-phosphate dehydrogenase family.</text>
</comment>
<feature type="binding site" evidence="13">
    <location>
        <position position="138"/>
    </location>
    <ligand>
        <name>NADPH</name>
        <dbReference type="ChEBI" id="CHEBI:57783"/>
    </ligand>
</feature>
<dbReference type="PROSITE" id="PS00957">
    <property type="entry name" value="NAD_G3PDH"/>
    <property type="match status" value="1"/>
</dbReference>
<proteinExistence type="inferred from homology"/>
<feature type="binding site" evidence="16">
    <location>
        <begin position="10"/>
        <end position="15"/>
    </location>
    <ligand>
        <name>NAD(+)</name>
        <dbReference type="ChEBI" id="CHEBI:57540"/>
    </ligand>
</feature>
<comment type="catalytic activity">
    <reaction evidence="9">
        <text>sn-glycerol 3-phosphate + NADP(+) = dihydroxyacetone phosphate + NADPH + H(+)</text>
        <dbReference type="Rhea" id="RHEA:11096"/>
        <dbReference type="ChEBI" id="CHEBI:15378"/>
        <dbReference type="ChEBI" id="CHEBI:57597"/>
        <dbReference type="ChEBI" id="CHEBI:57642"/>
        <dbReference type="ChEBI" id="CHEBI:57783"/>
        <dbReference type="ChEBI" id="CHEBI:58349"/>
        <dbReference type="EC" id="1.1.1.94"/>
    </reaction>
    <physiologicalReaction direction="right-to-left" evidence="9">
        <dbReference type="Rhea" id="RHEA:11098"/>
    </physiologicalReaction>
</comment>
<feature type="binding site" evidence="13">
    <location>
        <position position="252"/>
    </location>
    <ligand>
        <name>sn-glycerol 3-phosphate</name>
        <dbReference type="ChEBI" id="CHEBI:57597"/>
    </ligand>
</feature>
<feature type="binding site" evidence="13">
    <location>
        <position position="279"/>
    </location>
    <ligand>
        <name>NADPH</name>
        <dbReference type="ChEBI" id="CHEBI:57783"/>
    </ligand>
</feature>
<feature type="domain" description="Glycerol-3-phosphate dehydrogenase NAD-dependent N-terminal" evidence="18">
    <location>
        <begin position="6"/>
        <end position="154"/>
    </location>
</feature>
<dbReference type="NCBIfam" id="NF000940">
    <property type="entry name" value="PRK00094.1-2"/>
    <property type="match status" value="1"/>
</dbReference>
<dbReference type="InterPro" id="IPR006168">
    <property type="entry name" value="G3P_DH_NAD-dep"/>
</dbReference>
<dbReference type="PIRSF" id="PIRSF000114">
    <property type="entry name" value="Glycerol-3-P_dh"/>
    <property type="match status" value="1"/>
</dbReference>
<keyword evidence="13" id="KW-0547">Nucleotide-binding</keyword>
<organism evidence="20 21">
    <name type="scientific">Legionella beliardensis</name>
    <dbReference type="NCBI Taxonomy" id="91822"/>
    <lineage>
        <taxon>Bacteria</taxon>
        <taxon>Pseudomonadati</taxon>
        <taxon>Pseudomonadota</taxon>
        <taxon>Gammaproteobacteria</taxon>
        <taxon>Legionellales</taxon>
        <taxon>Legionellaceae</taxon>
        <taxon>Legionella</taxon>
    </lineage>
</organism>
<dbReference type="EC" id="1.1.1.94" evidence="10 13"/>
<feature type="binding site" evidence="15">
    <location>
        <position position="105"/>
    </location>
    <ligand>
        <name>substrate</name>
    </ligand>
</feature>
<feature type="binding site" evidence="13">
    <location>
        <position position="14"/>
    </location>
    <ligand>
        <name>NADPH</name>
        <dbReference type="ChEBI" id="CHEBI:57783"/>
    </ligand>
</feature>
<dbReference type="FunFam" id="1.10.1040.10:FF:000001">
    <property type="entry name" value="Glycerol-3-phosphate dehydrogenase [NAD(P)+]"/>
    <property type="match status" value="1"/>
</dbReference>
<comment type="caution">
    <text evidence="13">Lacks conserved residue(s) required for the propagation of feature annotation.</text>
</comment>
<evidence type="ECO:0000259" key="19">
    <source>
        <dbReference type="Pfam" id="PF07479"/>
    </source>
</evidence>
<keyword evidence="4 13" id="KW-0560">Oxidoreductase</keyword>
<feature type="binding site" evidence="13">
    <location>
        <position position="136"/>
    </location>
    <ligand>
        <name>sn-glycerol 3-phosphate</name>
        <dbReference type="ChEBI" id="CHEBI:57597"/>
    </ligand>
</feature>
<evidence type="ECO:0000256" key="7">
    <source>
        <dbReference type="ARBA" id="ARBA00023209"/>
    </source>
</evidence>
<feature type="binding site" evidence="13">
    <location>
        <position position="254"/>
    </location>
    <ligand>
        <name>sn-glycerol 3-phosphate</name>
        <dbReference type="ChEBI" id="CHEBI:57597"/>
    </ligand>
</feature>
<evidence type="ECO:0000256" key="3">
    <source>
        <dbReference type="ARBA" id="ARBA00022857"/>
    </source>
</evidence>
<comment type="subcellular location">
    <subcellularLocation>
        <location evidence="13">Cytoplasm</location>
    </subcellularLocation>
</comment>
<dbReference type="OrthoDB" id="9812273at2"/>
<evidence type="ECO:0000259" key="18">
    <source>
        <dbReference type="Pfam" id="PF01210"/>
    </source>
</evidence>
<dbReference type="Proteomes" id="UP000254968">
    <property type="component" value="Unassembled WGS sequence"/>
</dbReference>
<keyword evidence="7 13" id="KW-0594">Phospholipid biosynthesis</keyword>
<keyword evidence="13" id="KW-0963">Cytoplasm</keyword>
<feature type="binding site" evidence="13">
    <location>
        <position position="277"/>
    </location>
    <ligand>
        <name>NADPH</name>
        <dbReference type="ChEBI" id="CHEBI:57783"/>
    </ligand>
</feature>
<dbReference type="GO" id="GO:0141153">
    <property type="term" value="F:glycerol-3-phosphate dehydrogenase (NADP+) activity"/>
    <property type="evidence" value="ECO:0007669"/>
    <property type="project" value="RHEA"/>
</dbReference>
<accession>A0A378I376</accession>
<dbReference type="SUPFAM" id="SSF51735">
    <property type="entry name" value="NAD(P)-binding Rossmann-fold domains"/>
    <property type="match status" value="1"/>
</dbReference>
<dbReference type="NCBIfam" id="NF000942">
    <property type="entry name" value="PRK00094.1-4"/>
    <property type="match status" value="1"/>
</dbReference>
<dbReference type="RefSeq" id="WP_115303294.1">
    <property type="nucleotide sequence ID" value="NZ_CAAAHO010000002.1"/>
</dbReference>
<keyword evidence="8 13" id="KW-1208">Phospholipid metabolism</keyword>
<keyword evidence="2 13" id="KW-0444">Lipid biosynthesis</keyword>
<feature type="binding site" evidence="13">
    <location>
        <position position="34"/>
    </location>
    <ligand>
        <name>NADPH</name>
        <dbReference type="ChEBI" id="CHEBI:57783"/>
    </ligand>
</feature>
<protein>
    <recommendedName>
        <fullName evidence="11 13">Glycerol-3-phosphate dehydrogenase [NAD(P)+]</fullName>
        <ecNumber evidence="10 13">1.1.1.94</ecNumber>
    </recommendedName>
    <alternativeName>
        <fullName evidence="13">NAD(P)(+)-dependent glycerol-3-phosphate dehydrogenase</fullName>
    </alternativeName>
    <alternativeName>
        <fullName evidence="12 13">NAD(P)H-dependent dihydroxyacetone-phosphate reductase</fullName>
    </alternativeName>
</protein>
<evidence type="ECO:0000256" key="10">
    <source>
        <dbReference type="ARBA" id="ARBA00066687"/>
    </source>
</evidence>
<evidence type="ECO:0000313" key="20">
    <source>
        <dbReference type="EMBL" id="STX29618.1"/>
    </source>
</evidence>
<dbReference type="GO" id="GO:0141152">
    <property type="term" value="F:glycerol-3-phosphate dehydrogenase (NAD+) activity"/>
    <property type="evidence" value="ECO:0007669"/>
    <property type="project" value="RHEA"/>
</dbReference>
<evidence type="ECO:0000256" key="16">
    <source>
        <dbReference type="PIRSR" id="PIRSR000114-3"/>
    </source>
</evidence>
<evidence type="ECO:0000313" key="21">
    <source>
        <dbReference type="Proteomes" id="UP000254968"/>
    </source>
</evidence>
<feature type="binding site" evidence="13">
    <location>
        <position position="189"/>
    </location>
    <ligand>
        <name>sn-glycerol 3-phosphate</name>
        <dbReference type="ChEBI" id="CHEBI:57597"/>
    </ligand>
</feature>
<dbReference type="InterPro" id="IPR006109">
    <property type="entry name" value="G3P_DH_NAD-dep_C"/>
</dbReference>
<evidence type="ECO:0000256" key="1">
    <source>
        <dbReference type="ARBA" id="ARBA00011009"/>
    </source>
</evidence>
<evidence type="ECO:0000256" key="4">
    <source>
        <dbReference type="ARBA" id="ARBA00023002"/>
    </source>
</evidence>
<dbReference type="Gene3D" id="1.10.1040.10">
    <property type="entry name" value="N-(1-d-carboxylethyl)-l-norvaline Dehydrogenase, domain 2"/>
    <property type="match status" value="1"/>
</dbReference>
<dbReference type="PANTHER" id="PTHR11728">
    <property type="entry name" value="GLYCEROL-3-PHOSPHATE DEHYDROGENASE"/>
    <property type="match status" value="1"/>
</dbReference>
<dbReference type="PRINTS" id="PR00077">
    <property type="entry name" value="GPDHDRGNASE"/>
</dbReference>
<dbReference type="GO" id="GO:0051287">
    <property type="term" value="F:NAD binding"/>
    <property type="evidence" value="ECO:0007669"/>
    <property type="project" value="InterPro"/>
</dbReference>
<sequence length="332" mass="35908">MKENTIAILGAGSWGTAVAIHLAHYGHRVMLWGHNPQHIMEMQHLRQNQRYLPAILFPDSLYPTLNLADCLDQAAITIIAVPSHAFADLLSQLDKPQNGLAWLTKGLDPSTNYLLSELVAKRWGESYPVAAIAGPSFAKEVATLLPTALTLAGNHLPLQKHLQSLLHQQNLRVYLSTDIIGVQLCGAVKNVLAIACGISDGLGFGANAKAALITRGLAEMSRLGLSLGAREETFIGLAGVGDLVLTCTDNQSRNRRFGLHLGQGVNLSEAESQIGQVVEGKYNATQVCNLARQYHVEMPICMQVEALLQNKVTPIQAVNNLMSRSARDESPC</sequence>
<dbReference type="HAMAP" id="MF_00394">
    <property type="entry name" value="NAD_Glyc3P_dehydrog"/>
    <property type="match status" value="1"/>
</dbReference>
<dbReference type="InterPro" id="IPR008927">
    <property type="entry name" value="6-PGluconate_DH-like_C_sf"/>
</dbReference>
<name>A0A378I376_9GAMM</name>
<dbReference type="GO" id="GO:0046474">
    <property type="term" value="P:glycerophospholipid biosynthetic process"/>
    <property type="evidence" value="ECO:0007669"/>
    <property type="project" value="TreeGrafter"/>
</dbReference>
<evidence type="ECO:0000256" key="11">
    <source>
        <dbReference type="ARBA" id="ARBA00069372"/>
    </source>
</evidence>
<comment type="pathway">
    <text evidence="13">Membrane lipid metabolism; glycerophospholipid metabolism.</text>
</comment>
<dbReference type="EMBL" id="UGNV01000001">
    <property type="protein sequence ID" value="STX29618.1"/>
    <property type="molecule type" value="Genomic_DNA"/>
</dbReference>
<feature type="binding site" evidence="13">
    <location>
        <position position="13"/>
    </location>
    <ligand>
        <name>NADPH</name>
        <dbReference type="ChEBI" id="CHEBI:57783"/>
    </ligand>
</feature>
<feature type="binding site" evidence="16">
    <location>
        <position position="138"/>
    </location>
    <ligand>
        <name>NAD(+)</name>
        <dbReference type="ChEBI" id="CHEBI:57540"/>
    </ligand>
</feature>
<feature type="binding site" evidence="13">
    <location>
        <position position="253"/>
    </location>
    <ligand>
        <name>sn-glycerol 3-phosphate</name>
        <dbReference type="ChEBI" id="CHEBI:57597"/>
    </ligand>
</feature>
<feature type="binding site" evidence="15">
    <location>
        <begin position="253"/>
        <end position="254"/>
    </location>
    <ligand>
        <name>substrate</name>
    </ligand>
</feature>
<evidence type="ECO:0000256" key="12">
    <source>
        <dbReference type="ARBA" id="ARBA00080511"/>
    </source>
</evidence>
<keyword evidence="5 13" id="KW-0520">NAD</keyword>
<dbReference type="InterPro" id="IPR036291">
    <property type="entry name" value="NAD(P)-bd_dom_sf"/>
</dbReference>
<keyword evidence="21" id="KW-1185">Reference proteome</keyword>
<dbReference type="AlphaFoldDB" id="A0A378I376"/>
<evidence type="ECO:0000256" key="8">
    <source>
        <dbReference type="ARBA" id="ARBA00023264"/>
    </source>
</evidence>
<evidence type="ECO:0000256" key="13">
    <source>
        <dbReference type="HAMAP-Rule" id="MF_00394"/>
    </source>
</evidence>
<feature type="binding site" evidence="13">
    <location>
        <position position="105"/>
    </location>
    <ligand>
        <name>sn-glycerol 3-phosphate</name>
        <dbReference type="ChEBI" id="CHEBI:57597"/>
    </ligand>
</feature>
<comment type="function">
    <text evidence="13">Catalyzes the reduction of the glycolytic intermediate dihydroxyacetone phosphate (DHAP) to sn-glycerol 3-phosphate (G3P), the key precursor for phospholipid synthesis.</text>
</comment>
<feature type="binding site" evidence="13">
    <location>
        <position position="51"/>
    </location>
    <ligand>
        <name>NADPH</name>
        <dbReference type="ChEBI" id="CHEBI:57783"/>
    </ligand>
</feature>
<evidence type="ECO:0000256" key="15">
    <source>
        <dbReference type="PIRSR" id="PIRSR000114-2"/>
    </source>
</evidence>
<feature type="binding site" evidence="13">
    <location>
        <position position="242"/>
    </location>
    <ligand>
        <name>sn-glycerol 3-phosphate</name>
        <dbReference type="ChEBI" id="CHEBI:57597"/>
    </ligand>
</feature>
<dbReference type="GO" id="GO:0005829">
    <property type="term" value="C:cytosol"/>
    <property type="evidence" value="ECO:0007669"/>
    <property type="project" value="TreeGrafter"/>
</dbReference>
<evidence type="ECO:0000256" key="6">
    <source>
        <dbReference type="ARBA" id="ARBA00023098"/>
    </source>
</evidence>
<feature type="binding site" evidence="16">
    <location>
        <position position="253"/>
    </location>
    <ligand>
        <name>NAD(+)</name>
        <dbReference type="ChEBI" id="CHEBI:57540"/>
    </ligand>
</feature>
<comment type="catalytic activity">
    <reaction evidence="13">
        <text>sn-glycerol 3-phosphate + NAD(+) = dihydroxyacetone phosphate + NADH + H(+)</text>
        <dbReference type="Rhea" id="RHEA:11092"/>
        <dbReference type="ChEBI" id="CHEBI:15378"/>
        <dbReference type="ChEBI" id="CHEBI:57540"/>
        <dbReference type="ChEBI" id="CHEBI:57597"/>
        <dbReference type="ChEBI" id="CHEBI:57642"/>
        <dbReference type="ChEBI" id="CHEBI:57945"/>
        <dbReference type="EC" id="1.1.1.94"/>
    </reaction>
</comment>
<feature type="binding site" evidence="13">
    <location>
        <position position="134"/>
    </location>
    <ligand>
        <name>sn-glycerol 3-phosphate</name>
        <dbReference type="ChEBI" id="CHEBI:57597"/>
    </ligand>
</feature>
<keyword evidence="3 13" id="KW-0521">NADP</keyword>
<dbReference type="GO" id="GO:0005975">
    <property type="term" value="P:carbohydrate metabolic process"/>
    <property type="evidence" value="ECO:0007669"/>
    <property type="project" value="InterPro"/>
</dbReference>
<dbReference type="InterPro" id="IPR011128">
    <property type="entry name" value="G3P_DH_NAD-dep_N"/>
</dbReference>
<evidence type="ECO:0000256" key="5">
    <source>
        <dbReference type="ARBA" id="ARBA00023027"/>
    </source>
</evidence>
<dbReference type="InterPro" id="IPR013328">
    <property type="entry name" value="6PGD_dom2"/>
</dbReference>
<dbReference type="GO" id="GO:0046168">
    <property type="term" value="P:glycerol-3-phosphate catabolic process"/>
    <property type="evidence" value="ECO:0007669"/>
    <property type="project" value="InterPro"/>
</dbReference>
<dbReference type="Pfam" id="PF07479">
    <property type="entry name" value="NAD_Gly3P_dh_C"/>
    <property type="match status" value="1"/>
</dbReference>
<feature type="binding site" evidence="13">
    <location>
        <position position="105"/>
    </location>
    <ligand>
        <name>NADPH</name>
        <dbReference type="ChEBI" id="CHEBI:57783"/>
    </ligand>
</feature>
<reference evidence="20 21" key="1">
    <citation type="submission" date="2018-06" db="EMBL/GenBank/DDBJ databases">
        <authorList>
            <consortium name="Pathogen Informatics"/>
            <person name="Doyle S."/>
        </authorList>
    </citation>
    <scope>NUCLEOTIDE SEQUENCE [LARGE SCALE GENOMIC DNA]</scope>
    <source>
        <strain evidence="20 21">NCTC13315</strain>
    </source>
</reference>
<dbReference type="Pfam" id="PF01210">
    <property type="entry name" value="NAD_Gly3P_dh_N"/>
    <property type="match status" value="1"/>
</dbReference>